<evidence type="ECO:0000256" key="6">
    <source>
        <dbReference type="PROSITE-ProRule" id="PRU01248"/>
    </source>
</evidence>
<sequence length="386" mass="43912">MVIGYDDKGLPKTKNVLAKTKSECVEKLKTLKDALAPPAPPRINADMPFGDWMEHWYETHSRPTARPGTRRIYEGCLRLYIRPGLGHIPLNRLTAKDMQRFFAWLKTEGRADQSDGETGLADSQLRNIHSLCRRALERAVSENLIPQNPASGCKLPPARKGEMNVLSRESMQKLLIQAKEEKYYELFLLEFATGLRLGELTALQWEELNLTTGELRISKQAVVIGSELVITEPKTKAAVRTLLLPPKVLEVFREYRKRNVSRWLFPSPKKEDSPLLPSVVRQRLHRLLDHAGCERVRFHDLRHTFATNALAHGMDIKTLSTILGHVSAATTLNTYSHITEEMRRQAAARIDAGIAKAQPMPAEENAPQERTMTDFQVRKRWSRRTA</sequence>
<evidence type="ECO:0000256" key="3">
    <source>
        <dbReference type="ARBA" id="ARBA00022908"/>
    </source>
</evidence>
<keyword evidence="4 6" id="KW-0238">DNA-binding</keyword>
<organism evidence="10 11">
    <name type="scientific">Brotocaccenecus cirricatena</name>
    <dbReference type="NCBI Taxonomy" id="3064195"/>
    <lineage>
        <taxon>Bacteria</taxon>
        <taxon>Bacillati</taxon>
        <taxon>Bacillota</taxon>
        <taxon>Clostridia</taxon>
        <taxon>Eubacteriales</taxon>
        <taxon>Oscillospiraceae</taxon>
        <taxon>Brotocaccenecus</taxon>
    </lineage>
</organism>
<dbReference type="GO" id="GO:0006310">
    <property type="term" value="P:DNA recombination"/>
    <property type="evidence" value="ECO:0007669"/>
    <property type="project" value="UniProtKB-KW"/>
</dbReference>
<proteinExistence type="inferred from homology"/>
<evidence type="ECO:0000259" key="8">
    <source>
        <dbReference type="PROSITE" id="PS51898"/>
    </source>
</evidence>
<comment type="function">
    <text evidence="1">Site-specific tyrosine recombinase, which acts by catalyzing the cutting and rejoining of the recombining DNA molecules.</text>
</comment>
<accession>A0AAE3AJ61</accession>
<dbReference type="InterPro" id="IPR050090">
    <property type="entry name" value="Tyrosine_recombinase_XerCD"/>
</dbReference>
<dbReference type="PROSITE" id="PS51898">
    <property type="entry name" value="TYR_RECOMBINASE"/>
    <property type="match status" value="1"/>
</dbReference>
<dbReference type="SUPFAM" id="SSF56349">
    <property type="entry name" value="DNA breaking-rejoining enzymes"/>
    <property type="match status" value="1"/>
</dbReference>
<dbReference type="InterPro" id="IPR010998">
    <property type="entry name" value="Integrase_recombinase_N"/>
</dbReference>
<dbReference type="Gene3D" id="1.10.150.130">
    <property type="match status" value="1"/>
</dbReference>
<feature type="domain" description="Core-binding (CB)" evidence="9">
    <location>
        <begin position="47"/>
        <end position="140"/>
    </location>
</feature>
<dbReference type="Pfam" id="PF00589">
    <property type="entry name" value="Phage_integrase"/>
    <property type="match status" value="1"/>
</dbReference>
<keyword evidence="3" id="KW-0229">DNA integration</keyword>
<dbReference type="InterPro" id="IPR002104">
    <property type="entry name" value="Integrase_catalytic"/>
</dbReference>
<evidence type="ECO:0000256" key="5">
    <source>
        <dbReference type="ARBA" id="ARBA00023172"/>
    </source>
</evidence>
<dbReference type="PANTHER" id="PTHR30349:SF64">
    <property type="entry name" value="PROPHAGE INTEGRASE INTD-RELATED"/>
    <property type="match status" value="1"/>
</dbReference>
<feature type="region of interest" description="Disordered" evidence="7">
    <location>
        <begin position="358"/>
        <end position="386"/>
    </location>
</feature>
<keyword evidence="5" id="KW-0233">DNA recombination</keyword>
<dbReference type="RefSeq" id="WP_302930083.1">
    <property type="nucleotide sequence ID" value="NZ_JAJEPW010000086.1"/>
</dbReference>
<dbReference type="PROSITE" id="PS51900">
    <property type="entry name" value="CB"/>
    <property type="match status" value="1"/>
</dbReference>
<evidence type="ECO:0000256" key="4">
    <source>
        <dbReference type="ARBA" id="ARBA00023125"/>
    </source>
</evidence>
<dbReference type="Pfam" id="PF14659">
    <property type="entry name" value="Phage_int_SAM_3"/>
    <property type="match status" value="1"/>
</dbReference>
<comment type="similarity">
    <text evidence="2">Belongs to the 'phage' integrase family.</text>
</comment>
<evidence type="ECO:0000256" key="2">
    <source>
        <dbReference type="ARBA" id="ARBA00008857"/>
    </source>
</evidence>
<evidence type="ECO:0000259" key="9">
    <source>
        <dbReference type="PROSITE" id="PS51900"/>
    </source>
</evidence>
<evidence type="ECO:0000256" key="7">
    <source>
        <dbReference type="SAM" id="MobiDB-lite"/>
    </source>
</evidence>
<dbReference type="Gene3D" id="1.10.443.10">
    <property type="entry name" value="Intergrase catalytic core"/>
    <property type="match status" value="1"/>
</dbReference>
<evidence type="ECO:0000313" key="11">
    <source>
        <dbReference type="Proteomes" id="UP001199319"/>
    </source>
</evidence>
<evidence type="ECO:0000313" key="10">
    <source>
        <dbReference type="EMBL" id="MCC2130958.1"/>
    </source>
</evidence>
<dbReference type="EMBL" id="JAJEPW010000086">
    <property type="protein sequence ID" value="MCC2130958.1"/>
    <property type="molecule type" value="Genomic_DNA"/>
</dbReference>
<protein>
    <submittedName>
        <fullName evidence="10">Site-specific integrase</fullName>
    </submittedName>
</protein>
<name>A0AAE3AJ61_9FIRM</name>
<dbReference type="CDD" id="cd01189">
    <property type="entry name" value="INT_ICEBs1_C_like"/>
    <property type="match status" value="1"/>
</dbReference>
<dbReference type="GO" id="GO:0015074">
    <property type="term" value="P:DNA integration"/>
    <property type="evidence" value="ECO:0007669"/>
    <property type="project" value="UniProtKB-KW"/>
</dbReference>
<dbReference type="PANTHER" id="PTHR30349">
    <property type="entry name" value="PHAGE INTEGRASE-RELATED"/>
    <property type="match status" value="1"/>
</dbReference>
<dbReference type="Proteomes" id="UP001199319">
    <property type="component" value="Unassembled WGS sequence"/>
</dbReference>
<dbReference type="GO" id="GO:0003677">
    <property type="term" value="F:DNA binding"/>
    <property type="evidence" value="ECO:0007669"/>
    <property type="project" value="UniProtKB-UniRule"/>
</dbReference>
<reference evidence="10" key="1">
    <citation type="submission" date="2021-10" db="EMBL/GenBank/DDBJ databases">
        <title>Anaerobic single-cell dispensing facilitates the cultivation of human gut bacteria.</title>
        <authorList>
            <person name="Afrizal A."/>
        </authorList>
    </citation>
    <scope>NUCLEOTIDE SEQUENCE</scope>
    <source>
        <strain evidence="10">CLA-AA-H272</strain>
    </source>
</reference>
<dbReference type="AlphaFoldDB" id="A0AAE3AJ61"/>
<dbReference type="InterPro" id="IPR013762">
    <property type="entry name" value="Integrase-like_cat_sf"/>
</dbReference>
<gene>
    <name evidence="10" type="ORF">LKD37_15885</name>
</gene>
<keyword evidence="11" id="KW-1185">Reference proteome</keyword>
<comment type="caution">
    <text evidence="10">The sequence shown here is derived from an EMBL/GenBank/DDBJ whole genome shotgun (WGS) entry which is preliminary data.</text>
</comment>
<dbReference type="InterPro" id="IPR011010">
    <property type="entry name" value="DNA_brk_join_enz"/>
</dbReference>
<dbReference type="InterPro" id="IPR044068">
    <property type="entry name" value="CB"/>
</dbReference>
<feature type="domain" description="Tyr recombinase" evidence="8">
    <location>
        <begin position="161"/>
        <end position="348"/>
    </location>
</feature>
<dbReference type="InterPro" id="IPR004107">
    <property type="entry name" value="Integrase_SAM-like_N"/>
</dbReference>
<evidence type="ECO:0000256" key="1">
    <source>
        <dbReference type="ARBA" id="ARBA00003283"/>
    </source>
</evidence>